<reference evidence="3" key="1">
    <citation type="journal article" date="2019" name="Int. J. Syst. Evol. Microbiol.">
        <title>The Global Catalogue of Microorganisms (GCM) 10K type strain sequencing project: providing services to taxonomists for standard genome sequencing and annotation.</title>
        <authorList>
            <consortium name="The Broad Institute Genomics Platform"/>
            <consortium name="The Broad Institute Genome Sequencing Center for Infectious Disease"/>
            <person name="Wu L."/>
            <person name="Ma J."/>
        </authorList>
    </citation>
    <scope>NUCLEOTIDE SEQUENCE [LARGE SCALE GENOMIC DNA]</scope>
    <source>
        <strain evidence="3">JCM 11483</strain>
    </source>
</reference>
<dbReference type="InterPro" id="IPR050625">
    <property type="entry name" value="ParA/MinD_ATPase"/>
</dbReference>
<evidence type="ECO:0000313" key="2">
    <source>
        <dbReference type="EMBL" id="GAA3284729.1"/>
    </source>
</evidence>
<feature type="region of interest" description="Disordered" evidence="1">
    <location>
        <begin position="1"/>
        <end position="87"/>
    </location>
</feature>
<feature type="compositionally biased region" description="Low complexity" evidence="1">
    <location>
        <begin position="17"/>
        <end position="46"/>
    </location>
</feature>
<feature type="compositionally biased region" description="Pro residues" evidence="1">
    <location>
        <begin position="1"/>
        <end position="16"/>
    </location>
</feature>
<organism evidence="2 3">
    <name type="scientific">Nesterenkonia halobia</name>
    <dbReference type="NCBI Taxonomy" id="37922"/>
    <lineage>
        <taxon>Bacteria</taxon>
        <taxon>Bacillati</taxon>
        <taxon>Actinomycetota</taxon>
        <taxon>Actinomycetes</taxon>
        <taxon>Micrococcales</taxon>
        <taxon>Micrococcaceae</taxon>
        <taxon>Nesterenkonia</taxon>
    </lineage>
</organism>
<dbReference type="PANTHER" id="PTHR43384">
    <property type="entry name" value="SEPTUM SITE-DETERMINING PROTEIN MIND HOMOLOG, CHLOROPLASTIC-RELATED"/>
    <property type="match status" value="1"/>
</dbReference>
<dbReference type="Gene3D" id="3.40.50.300">
    <property type="entry name" value="P-loop containing nucleotide triphosphate hydrolases"/>
    <property type="match status" value="1"/>
</dbReference>
<feature type="compositionally biased region" description="Low complexity" evidence="1">
    <location>
        <begin position="53"/>
        <end position="68"/>
    </location>
</feature>
<evidence type="ECO:0000256" key="1">
    <source>
        <dbReference type="SAM" id="MobiDB-lite"/>
    </source>
</evidence>
<dbReference type="PANTHER" id="PTHR43384:SF14">
    <property type="entry name" value="ESX-1 SECRETION-ASSOCIATED PROTEIN ESPI"/>
    <property type="match status" value="1"/>
</dbReference>
<dbReference type="RefSeq" id="WP_344720002.1">
    <property type="nucleotide sequence ID" value="NZ_BAAAYG010000005.1"/>
</dbReference>
<feature type="compositionally biased region" description="Basic and acidic residues" evidence="1">
    <location>
        <begin position="74"/>
        <end position="85"/>
    </location>
</feature>
<accession>A0ABP6REB8</accession>
<dbReference type="EMBL" id="BAAAYG010000005">
    <property type="protein sequence ID" value="GAA3284729.1"/>
    <property type="molecule type" value="Genomic_DNA"/>
</dbReference>
<dbReference type="SUPFAM" id="SSF52540">
    <property type="entry name" value="P-loop containing nucleoside triphosphate hydrolases"/>
    <property type="match status" value="1"/>
</dbReference>
<dbReference type="InterPro" id="IPR027417">
    <property type="entry name" value="P-loop_NTPase"/>
</dbReference>
<name>A0ABP6REB8_9MICC</name>
<dbReference type="Proteomes" id="UP001501736">
    <property type="component" value="Unassembled WGS sequence"/>
</dbReference>
<keyword evidence="3" id="KW-1185">Reference proteome</keyword>
<proteinExistence type="predicted"/>
<evidence type="ECO:0000313" key="3">
    <source>
        <dbReference type="Proteomes" id="UP001501736"/>
    </source>
</evidence>
<evidence type="ECO:0008006" key="4">
    <source>
        <dbReference type="Google" id="ProtNLM"/>
    </source>
</evidence>
<sequence>MTVPSAPSPRPSPAVDPAPHAAPSFSPAPPDAAGAPYPAPTGSAAPGPGPDGDGASVAASGRRGSAPAPDEDVAALRDRHGDPTPRRMLRRLRGLLGDDAFPEAYERALGGCRLPVTTGRRVGVLSVDGGVGRSTLTAAVGLLLAAARADAVSVVDMGPTPSGVAARLPEQVPVSSWRRLVADPTSPDRAAAGLHRSLGRAGSSLHLLDRDPDPTAPPAPAAEEVVLLHHLLARAFSVSVLELPPSAMPVPTTSLEQMHCLILVSGAAPSSAARTAEHLHRVRRHAPHVPILPVVSATRPATSTERRGAYDVLGAASGTAPLLVDHDRHLAPGLPISLERIGEQRRLQLVELAAAALSLAASPGPRPAAQETR</sequence>
<gene>
    <name evidence="2" type="ORF">GCM10020260_15890</name>
</gene>
<protein>
    <recommendedName>
        <fullName evidence="4">MinD-like ATPase involved in chromosome partitioning or flagellar assembly</fullName>
    </recommendedName>
</protein>
<comment type="caution">
    <text evidence="2">The sequence shown here is derived from an EMBL/GenBank/DDBJ whole genome shotgun (WGS) entry which is preliminary data.</text>
</comment>